<dbReference type="InterPro" id="IPR006059">
    <property type="entry name" value="SBP"/>
</dbReference>
<dbReference type="PANTHER" id="PTHR43649:SF30">
    <property type="entry name" value="ABC TRANSPORTER SUBSTRATE-BINDING PROTEIN"/>
    <property type="match status" value="1"/>
</dbReference>
<evidence type="ECO:0000313" key="2">
    <source>
        <dbReference type="Proteomes" id="UP000635565"/>
    </source>
</evidence>
<sequence>MMYSRPRHFTIGELATLFIVLLTLASTLAGCGSSGSSTTTNPTLTYWHLWTDKFYGGIQDDLVHTFNKTQPGFTVNPQRQGDTSKFLSTVSAGNPPDVYMVPTGPIQLAVQGALMPLDNYVKDSKVIKQSDFWPGAWATCTYHGHIYCIPYVYDSFALFWNKDLFKAAGLDPNKPPTTWAELETYTQKLTKRDSKGAITQLGFAPWIGSTSAAEWPMWADGSQMWNYQTGTPTMDQAGNAAALQWEVDWAKKFGGYDQLQRFNSSFSGNTNFLGQKVAMWVGESYYLSSLQQFEPNVNFGVASFGVPRPDASHPYINGSVDGNMLAIPTGSKHPDQAWKFIEWNATTGVRDWVTREGDLSARKADITVQPTVLKEPYRSDYKIFADLLRGSNIFYNQGSPVDLYYYTERDNQFDLARRGAKSPEQALKDLQTGVQAQLTKALAHYHG</sequence>
<dbReference type="PROSITE" id="PS51257">
    <property type="entry name" value="PROKAR_LIPOPROTEIN"/>
    <property type="match status" value="1"/>
</dbReference>
<organism evidence="1 2">
    <name type="scientific">Dictyobacter formicarum</name>
    <dbReference type="NCBI Taxonomy" id="2778368"/>
    <lineage>
        <taxon>Bacteria</taxon>
        <taxon>Bacillati</taxon>
        <taxon>Chloroflexota</taxon>
        <taxon>Ktedonobacteria</taxon>
        <taxon>Ktedonobacterales</taxon>
        <taxon>Dictyobacteraceae</taxon>
        <taxon>Dictyobacter</taxon>
    </lineage>
</organism>
<proteinExistence type="predicted"/>
<dbReference type="RefSeq" id="WP_201367369.1">
    <property type="nucleotide sequence ID" value="NZ_BNJJ01000046.1"/>
</dbReference>
<protein>
    <submittedName>
        <fullName evidence="1">Sugar ABC transporter substrate-binding protein</fullName>
    </submittedName>
</protein>
<dbReference type="PANTHER" id="PTHR43649">
    <property type="entry name" value="ARABINOSE-BINDING PROTEIN-RELATED"/>
    <property type="match status" value="1"/>
</dbReference>
<comment type="caution">
    <text evidence="1">The sequence shown here is derived from an EMBL/GenBank/DDBJ whole genome shotgun (WGS) entry which is preliminary data.</text>
</comment>
<dbReference type="Proteomes" id="UP000635565">
    <property type="component" value="Unassembled WGS sequence"/>
</dbReference>
<accession>A0ABQ3VW09</accession>
<gene>
    <name evidence="1" type="ORF">KSZ_78200</name>
</gene>
<dbReference type="Pfam" id="PF01547">
    <property type="entry name" value="SBP_bac_1"/>
    <property type="match status" value="1"/>
</dbReference>
<dbReference type="EMBL" id="BNJJ01000046">
    <property type="protein sequence ID" value="GHO89814.1"/>
    <property type="molecule type" value="Genomic_DNA"/>
</dbReference>
<reference evidence="1 2" key="1">
    <citation type="journal article" date="2021" name="Int. J. Syst. Evol. Microbiol.">
        <title>Reticulibacter mediterranei gen. nov., sp. nov., within the new family Reticulibacteraceae fam. nov., and Ktedonospora formicarum gen. nov., sp. nov., Ktedonobacter robiniae sp. nov., Dictyobacter formicarum sp. nov. and Dictyobacter arantiisoli sp. nov., belonging to the class Ktedonobacteria.</title>
        <authorList>
            <person name="Yabe S."/>
            <person name="Zheng Y."/>
            <person name="Wang C.M."/>
            <person name="Sakai Y."/>
            <person name="Abe K."/>
            <person name="Yokota A."/>
            <person name="Donadio S."/>
            <person name="Cavaletti L."/>
            <person name="Monciardini P."/>
        </authorList>
    </citation>
    <scope>NUCLEOTIDE SEQUENCE [LARGE SCALE GENOMIC DNA]</scope>
    <source>
        <strain evidence="1 2">SOSP1-9</strain>
    </source>
</reference>
<name>A0ABQ3VW09_9CHLR</name>
<dbReference type="SUPFAM" id="SSF53850">
    <property type="entry name" value="Periplasmic binding protein-like II"/>
    <property type="match status" value="1"/>
</dbReference>
<evidence type="ECO:0000313" key="1">
    <source>
        <dbReference type="EMBL" id="GHO89814.1"/>
    </source>
</evidence>
<dbReference type="InterPro" id="IPR050490">
    <property type="entry name" value="Bact_solute-bd_prot1"/>
</dbReference>
<keyword evidence="2" id="KW-1185">Reference proteome</keyword>
<dbReference type="CDD" id="cd14748">
    <property type="entry name" value="PBP2_UgpB"/>
    <property type="match status" value="1"/>
</dbReference>
<dbReference type="Gene3D" id="3.40.190.10">
    <property type="entry name" value="Periplasmic binding protein-like II"/>
    <property type="match status" value="2"/>
</dbReference>